<name>A0ABX2ITS2_9RHOB</name>
<dbReference type="Gene3D" id="3.30.1330.60">
    <property type="entry name" value="OmpA-like domain"/>
    <property type="match status" value="1"/>
</dbReference>
<feature type="signal peptide" evidence="5">
    <location>
        <begin position="1"/>
        <end position="21"/>
    </location>
</feature>
<dbReference type="InterPro" id="IPR050330">
    <property type="entry name" value="Bact_OuterMem_StrucFunc"/>
</dbReference>
<comment type="subcellular location">
    <subcellularLocation>
        <location evidence="1">Cell outer membrane</location>
    </subcellularLocation>
</comment>
<organism evidence="7 8">
    <name type="scientific">Parasulfitobacter algicola</name>
    <dbReference type="NCBI Taxonomy" id="2614809"/>
    <lineage>
        <taxon>Bacteria</taxon>
        <taxon>Pseudomonadati</taxon>
        <taxon>Pseudomonadota</taxon>
        <taxon>Alphaproteobacteria</taxon>
        <taxon>Rhodobacterales</taxon>
        <taxon>Roseobacteraceae</taxon>
        <taxon>Parasulfitobacter</taxon>
    </lineage>
</organism>
<dbReference type="PANTHER" id="PTHR30329:SF21">
    <property type="entry name" value="LIPOPROTEIN YIAD-RELATED"/>
    <property type="match status" value="1"/>
</dbReference>
<dbReference type="InterPro" id="IPR006664">
    <property type="entry name" value="OMP_bac"/>
</dbReference>
<evidence type="ECO:0000313" key="7">
    <source>
        <dbReference type="EMBL" id="NSX56296.1"/>
    </source>
</evidence>
<dbReference type="EMBL" id="JABUFE010000011">
    <property type="protein sequence ID" value="NSX56296.1"/>
    <property type="molecule type" value="Genomic_DNA"/>
</dbReference>
<keyword evidence="2 4" id="KW-0472">Membrane</keyword>
<dbReference type="PROSITE" id="PS51123">
    <property type="entry name" value="OMPA_2"/>
    <property type="match status" value="1"/>
</dbReference>
<reference evidence="7 8" key="1">
    <citation type="submission" date="2020-06" db="EMBL/GenBank/DDBJ databases">
        <title>Sulfitobacter algicola sp. nov., isolated from green algae.</title>
        <authorList>
            <person name="Wang C."/>
        </authorList>
    </citation>
    <scope>NUCLEOTIDE SEQUENCE [LARGE SCALE GENOMIC DNA]</scope>
    <source>
        <strain evidence="7 8">1151</strain>
    </source>
</reference>
<dbReference type="PANTHER" id="PTHR30329">
    <property type="entry name" value="STATOR ELEMENT OF FLAGELLAR MOTOR COMPLEX"/>
    <property type="match status" value="1"/>
</dbReference>
<dbReference type="RefSeq" id="WP_174139447.1">
    <property type="nucleotide sequence ID" value="NZ_JABUFE010000011.1"/>
</dbReference>
<dbReference type="Pfam" id="PF00691">
    <property type="entry name" value="OmpA"/>
    <property type="match status" value="1"/>
</dbReference>
<evidence type="ECO:0000256" key="1">
    <source>
        <dbReference type="ARBA" id="ARBA00004442"/>
    </source>
</evidence>
<evidence type="ECO:0000256" key="4">
    <source>
        <dbReference type="PROSITE-ProRule" id="PRU00473"/>
    </source>
</evidence>
<evidence type="ECO:0000259" key="6">
    <source>
        <dbReference type="PROSITE" id="PS51123"/>
    </source>
</evidence>
<evidence type="ECO:0000256" key="5">
    <source>
        <dbReference type="SAM" id="SignalP"/>
    </source>
</evidence>
<sequence length="322" mass="34487">MSGLFKQLLALAVILSTPVLAQNDVDGSADHSLIGRYPGFYISNYHTVEFDKAEIMTGPVFEDDSGTEQLQLLALEGTVTNIQYRLNDATISTFQIMKNYEQSLADLGADTLFACDGPDSCGSLGILINNMINDRGSIFRGMPVDIPDDFAILTAKVSQGDTTSHIMLIIGADDGNEQRFVNQSIVSSSTLETGKITIGSVEEVQGGLQQTGFITLDGVLFDHDTASLTDASTPVLTILADYLTQNPDIEVFIVGHTDNSGNYAYNLDLSKDRADAVVENLVAQGISADRLTAVGVGPVAPKDTNLTDAGQALNRRVEMVLK</sequence>
<dbReference type="CDD" id="cd07185">
    <property type="entry name" value="OmpA_C-like"/>
    <property type="match status" value="1"/>
</dbReference>
<comment type="caution">
    <text evidence="7">The sequence shown here is derived from an EMBL/GenBank/DDBJ whole genome shotgun (WGS) entry which is preliminary data.</text>
</comment>
<gene>
    <name evidence="7" type="ORF">HRQ87_15990</name>
</gene>
<evidence type="ECO:0000256" key="2">
    <source>
        <dbReference type="ARBA" id="ARBA00023136"/>
    </source>
</evidence>
<feature type="domain" description="OmpA-like" evidence="6">
    <location>
        <begin position="209"/>
        <end position="322"/>
    </location>
</feature>
<dbReference type="PRINTS" id="PR01021">
    <property type="entry name" value="OMPADOMAIN"/>
</dbReference>
<keyword evidence="3" id="KW-0998">Cell outer membrane</keyword>
<dbReference type="InterPro" id="IPR006665">
    <property type="entry name" value="OmpA-like"/>
</dbReference>
<keyword evidence="8" id="KW-1185">Reference proteome</keyword>
<accession>A0ABX2ITS2</accession>
<evidence type="ECO:0000256" key="3">
    <source>
        <dbReference type="ARBA" id="ARBA00023237"/>
    </source>
</evidence>
<dbReference type="SUPFAM" id="SSF103088">
    <property type="entry name" value="OmpA-like"/>
    <property type="match status" value="1"/>
</dbReference>
<protein>
    <submittedName>
        <fullName evidence="7">OmpA family protein</fullName>
    </submittedName>
</protein>
<dbReference type="InterPro" id="IPR036737">
    <property type="entry name" value="OmpA-like_sf"/>
</dbReference>
<evidence type="ECO:0000313" key="8">
    <source>
        <dbReference type="Proteomes" id="UP000777935"/>
    </source>
</evidence>
<keyword evidence="5" id="KW-0732">Signal</keyword>
<dbReference type="Proteomes" id="UP000777935">
    <property type="component" value="Unassembled WGS sequence"/>
</dbReference>
<proteinExistence type="predicted"/>
<feature type="chain" id="PRO_5045461418" evidence="5">
    <location>
        <begin position="22"/>
        <end position="322"/>
    </location>
</feature>